<evidence type="ECO:0000256" key="2">
    <source>
        <dbReference type="ARBA" id="ARBA00022679"/>
    </source>
</evidence>
<gene>
    <name evidence="3" type="ORF">EV672_1196</name>
</gene>
<dbReference type="SUPFAM" id="SSF51161">
    <property type="entry name" value="Trimeric LpxA-like enzymes"/>
    <property type="match status" value="1"/>
</dbReference>
<dbReference type="RefSeq" id="WP_133611322.1">
    <property type="nucleotide sequence ID" value="NZ_SNXW01000019.1"/>
</dbReference>
<dbReference type="OrthoDB" id="9815592at2"/>
<dbReference type="Gene3D" id="2.160.10.10">
    <property type="entry name" value="Hexapeptide repeat proteins"/>
    <property type="match status" value="1"/>
</dbReference>
<comment type="similarity">
    <text evidence="1">Belongs to the transferase hexapeptide repeat family.</text>
</comment>
<dbReference type="PANTHER" id="PTHR23416">
    <property type="entry name" value="SIALIC ACID SYNTHASE-RELATED"/>
    <property type="match status" value="1"/>
</dbReference>
<dbReference type="GO" id="GO:0008374">
    <property type="term" value="F:O-acyltransferase activity"/>
    <property type="evidence" value="ECO:0007669"/>
    <property type="project" value="TreeGrafter"/>
</dbReference>
<proteinExistence type="inferred from homology"/>
<evidence type="ECO:0000313" key="3">
    <source>
        <dbReference type="EMBL" id="TDP78686.1"/>
    </source>
</evidence>
<dbReference type="PANTHER" id="PTHR23416:SF23">
    <property type="entry name" value="ACETYLTRANSFERASE C18B11.09C-RELATED"/>
    <property type="match status" value="1"/>
</dbReference>
<dbReference type="AlphaFoldDB" id="A0A4R6QZQ1"/>
<comment type="caution">
    <text evidence="3">The sequence shown here is derived from an EMBL/GenBank/DDBJ whole genome shotgun (WGS) entry which is preliminary data.</text>
</comment>
<dbReference type="Proteomes" id="UP000294593">
    <property type="component" value="Unassembled WGS sequence"/>
</dbReference>
<evidence type="ECO:0000313" key="4">
    <source>
        <dbReference type="Proteomes" id="UP000294593"/>
    </source>
</evidence>
<dbReference type="GO" id="GO:0005829">
    <property type="term" value="C:cytosol"/>
    <property type="evidence" value="ECO:0007669"/>
    <property type="project" value="TreeGrafter"/>
</dbReference>
<keyword evidence="4" id="KW-1185">Reference proteome</keyword>
<evidence type="ECO:0000256" key="1">
    <source>
        <dbReference type="ARBA" id="ARBA00007274"/>
    </source>
</evidence>
<dbReference type="CDD" id="cd04647">
    <property type="entry name" value="LbH_MAT_like"/>
    <property type="match status" value="1"/>
</dbReference>
<accession>A0A4R6QZQ1</accession>
<reference evidence="3 4" key="1">
    <citation type="submission" date="2019-03" db="EMBL/GenBank/DDBJ databases">
        <title>Genomic Encyclopedia of Type Strains, Phase IV (KMG-IV): sequencing the most valuable type-strain genomes for metagenomic binning, comparative biology and taxonomic classification.</title>
        <authorList>
            <person name="Goeker M."/>
        </authorList>
    </citation>
    <scope>NUCLEOTIDE SEQUENCE [LARGE SCALE GENOMIC DNA]</scope>
    <source>
        <strain evidence="3 4">DSM 11901</strain>
    </source>
</reference>
<dbReference type="InterPro" id="IPR011004">
    <property type="entry name" value="Trimer_LpxA-like_sf"/>
</dbReference>
<sequence>MKHRILHSVNLRDRLADYAPKLGVSLPELTTAFDWMCAHNVAFEEVGRGGVTNSYIAYVNIEPRIEHPLARRFYALLRDEIPVGFVPLYGINWPTLVDRWRRAWEQVYNMLINKIPSHNVRLAWLRMGGAKIGKGSTVWRNTEVIGVDGLQIGEDSCVGWHCQLDARAGLRIGNHVTIASHSIVIAGGHDLNAPEFWAFGAPIAIEDYAWITTRVILLPGAHIGEGAVVAANTVVSKPVEAYTIVGGQGAKVLGQRVRGLNYKVGGKGLFTLLH</sequence>
<name>A0A4R6QZQ1_9BURK</name>
<protein>
    <submittedName>
        <fullName evidence="3">Transferase family hexapeptide repeat protein</fullName>
    </submittedName>
</protein>
<organism evidence="3 4">
    <name type="scientific">Aquabacterium commune</name>
    <dbReference type="NCBI Taxonomy" id="70586"/>
    <lineage>
        <taxon>Bacteria</taxon>
        <taxon>Pseudomonadati</taxon>
        <taxon>Pseudomonadota</taxon>
        <taxon>Betaproteobacteria</taxon>
        <taxon>Burkholderiales</taxon>
        <taxon>Aquabacterium</taxon>
    </lineage>
</organism>
<dbReference type="EMBL" id="SNXW01000019">
    <property type="protein sequence ID" value="TDP78686.1"/>
    <property type="molecule type" value="Genomic_DNA"/>
</dbReference>
<dbReference type="InterPro" id="IPR051159">
    <property type="entry name" value="Hexapeptide_acetyltransf"/>
</dbReference>
<keyword evidence="2 3" id="KW-0808">Transferase</keyword>